<dbReference type="Pfam" id="PF01047">
    <property type="entry name" value="MarR"/>
    <property type="match status" value="1"/>
</dbReference>
<keyword evidence="3" id="KW-1185">Reference proteome</keyword>
<protein>
    <submittedName>
        <fullName evidence="2">MarR family transcriptional regulator</fullName>
    </submittedName>
</protein>
<sequence length="139" mass="15251">MEQFTAMFIRLASVEQRSFTPLGVLHTLAARGPMRLTELTASERVTQPAMTQLVTRLERDGLAVRSPDPSDRRAVLVQITPAGAATVEARRQQRMSRLTALVDQLEPSHRKALAASLPALLELARLQDQPNPAQQGTTS</sequence>
<organism evidence="2 3">
    <name type="scientific">Kribbella deserti</name>
    <dbReference type="NCBI Taxonomy" id="1926257"/>
    <lineage>
        <taxon>Bacteria</taxon>
        <taxon>Bacillati</taxon>
        <taxon>Actinomycetota</taxon>
        <taxon>Actinomycetes</taxon>
        <taxon>Propionibacteriales</taxon>
        <taxon>Kribbellaceae</taxon>
        <taxon>Kribbella</taxon>
    </lineage>
</organism>
<feature type="domain" description="HTH marR-type" evidence="1">
    <location>
        <begin position="1"/>
        <end position="122"/>
    </location>
</feature>
<dbReference type="PROSITE" id="PS50995">
    <property type="entry name" value="HTH_MARR_2"/>
    <property type="match status" value="1"/>
</dbReference>
<dbReference type="InterPro" id="IPR000835">
    <property type="entry name" value="HTH_MarR-typ"/>
</dbReference>
<dbReference type="PANTHER" id="PTHR39515:SF2">
    <property type="entry name" value="HTH-TYPE TRANSCRIPTIONAL REGULATOR RV0880"/>
    <property type="match status" value="1"/>
</dbReference>
<evidence type="ECO:0000313" key="2">
    <source>
        <dbReference type="EMBL" id="MFC0622859.1"/>
    </source>
</evidence>
<comment type="caution">
    <text evidence="2">The sequence shown here is derived from an EMBL/GenBank/DDBJ whole genome shotgun (WGS) entry which is preliminary data.</text>
</comment>
<name>A0ABV6QE00_9ACTN</name>
<dbReference type="Proteomes" id="UP001589890">
    <property type="component" value="Unassembled WGS sequence"/>
</dbReference>
<dbReference type="InterPro" id="IPR036388">
    <property type="entry name" value="WH-like_DNA-bd_sf"/>
</dbReference>
<evidence type="ECO:0000313" key="3">
    <source>
        <dbReference type="Proteomes" id="UP001589890"/>
    </source>
</evidence>
<evidence type="ECO:0000259" key="1">
    <source>
        <dbReference type="PROSITE" id="PS50995"/>
    </source>
</evidence>
<gene>
    <name evidence="2" type="ORF">ACFFGN_02230</name>
</gene>
<reference evidence="2 3" key="1">
    <citation type="submission" date="2024-09" db="EMBL/GenBank/DDBJ databases">
        <authorList>
            <person name="Sun Q."/>
            <person name="Mori K."/>
        </authorList>
    </citation>
    <scope>NUCLEOTIDE SEQUENCE [LARGE SCALE GENOMIC DNA]</scope>
    <source>
        <strain evidence="2 3">CGMCC 1.15906</strain>
    </source>
</reference>
<proteinExistence type="predicted"/>
<dbReference type="RefSeq" id="WP_380043536.1">
    <property type="nucleotide sequence ID" value="NZ_JBHLTC010000001.1"/>
</dbReference>
<dbReference type="PANTHER" id="PTHR39515">
    <property type="entry name" value="CONSERVED PROTEIN"/>
    <property type="match status" value="1"/>
</dbReference>
<dbReference type="SUPFAM" id="SSF46785">
    <property type="entry name" value="Winged helix' DNA-binding domain"/>
    <property type="match status" value="1"/>
</dbReference>
<accession>A0ABV6QE00</accession>
<dbReference type="EMBL" id="JBHLTC010000001">
    <property type="protein sequence ID" value="MFC0622859.1"/>
    <property type="molecule type" value="Genomic_DNA"/>
</dbReference>
<dbReference type="SMART" id="SM00347">
    <property type="entry name" value="HTH_MARR"/>
    <property type="match status" value="1"/>
</dbReference>
<dbReference type="Gene3D" id="1.10.10.10">
    <property type="entry name" value="Winged helix-like DNA-binding domain superfamily/Winged helix DNA-binding domain"/>
    <property type="match status" value="1"/>
</dbReference>
<dbReference type="InterPro" id="IPR036390">
    <property type="entry name" value="WH_DNA-bd_sf"/>
</dbReference>
<dbReference type="InterPro" id="IPR052526">
    <property type="entry name" value="HTH-type_Bedaq_tolerance"/>
</dbReference>